<feature type="transmembrane region" description="Helical" evidence="5">
    <location>
        <begin position="35"/>
        <end position="54"/>
    </location>
</feature>
<keyword evidence="5" id="KW-1133">Transmembrane helix</keyword>
<dbReference type="PANTHER" id="PTHR43547">
    <property type="entry name" value="TWO-COMPONENT HISTIDINE KINASE"/>
    <property type="match status" value="1"/>
</dbReference>
<dbReference type="SUPFAM" id="SSF52172">
    <property type="entry name" value="CheY-like"/>
    <property type="match status" value="1"/>
</dbReference>
<dbReference type="InterPro" id="IPR005467">
    <property type="entry name" value="His_kinase_dom"/>
</dbReference>
<feature type="transmembrane region" description="Helical" evidence="5">
    <location>
        <begin position="59"/>
        <end position="77"/>
    </location>
</feature>
<keyword evidence="9" id="KW-1185">Reference proteome</keyword>
<dbReference type="PRINTS" id="PR00344">
    <property type="entry name" value="BCTRLSENSOR"/>
</dbReference>
<dbReference type="InterPro" id="IPR036097">
    <property type="entry name" value="HisK_dim/P_sf"/>
</dbReference>
<dbReference type="InterPro" id="IPR003594">
    <property type="entry name" value="HATPase_dom"/>
</dbReference>
<evidence type="ECO:0000259" key="7">
    <source>
        <dbReference type="PROSITE" id="PS50110"/>
    </source>
</evidence>
<dbReference type="Pfam" id="PF00512">
    <property type="entry name" value="HisKA"/>
    <property type="match status" value="1"/>
</dbReference>
<accession>A0ABU1BRT5</accession>
<evidence type="ECO:0000313" key="8">
    <source>
        <dbReference type="EMBL" id="MDQ9171715.1"/>
    </source>
</evidence>
<evidence type="ECO:0000259" key="6">
    <source>
        <dbReference type="PROSITE" id="PS50109"/>
    </source>
</evidence>
<keyword evidence="5" id="KW-0472">Membrane</keyword>
<evidence type="ECO:0000256" key="2">
    <source>
        <dbReference type="ARBA" id="ARBA00012438"/>
    </source>
</evidence>
<dbReference type="SMART" id="SM00448">
    <property type="entry name" value="REC"/>
    <property type="match status" value="1"/>
</dbReference>
<comment type="caution">
    <text evidence="8">The sequence shown here is derived from an EMBL/GenBank/DDBJ whole genome shotgun (WGS) entry which is preliminary data.</text>
</comment>
<evidence type="ECO:0000256" key="4">
    <source>
        <dbReference type="PROSITE-ProRule" id="PRU00169"/>
    </source>
</evidence>
<dbReference type="PANTHER" id="PTHR43547:SF2">
    <property type="entry name" value="HYBRID SIGNAL TRANSDUCTION HISTIDINE KINASE C"/>
    <property type="match status" value="1"/>
</dbReference>
<dbReference type="GO" id="GO:0005524">
    <property type="term" value="F:ATP binding"/>
    <property type="evidence" value="ECO:0007669"/>
    <property type="project" value="UniProtKB-KW"/>
</dbReference>
<feature type="domain" description="Histidine kinase" evidence="6">
    <location>
        <begin position="134"/>
        <end position="352"/>
    </location>
</feature>
<dbReference type="CDD" id="cd17580">
    <property type="entry name" value="REC_2_DhkD-like"/>
    <property type="match status" value="1"/>
</dbReference>
<feature type="transmembrane region" description="Helical" evidence="5">
    <location>
        <begin position="12"/>
        <end position="29"/>
    </location>
</feature>
<dbReference type="EMBL" id="JAUYVH010000011">
    <property type="protein sequence ID" value="MDQ9171715.1"/>
    <property type="molecule type" value="Genomic_DNA"/>
</dbReference>
<evidence type="ECO:0000256" key="5">
    <source>
        <dbReference type="SAM" id="Phobius"/>
    </source>
</evidence>
<sequence length="524" mass="56525">MTEISMSLLKNLSPFHLVIGFSTLVIFLIDVLNPLGIAVAALYGVVILIASSVCSRRSIIALSIFHLALTLAAYAIGHPQASLGLAFGQSIVNVLVVVALTFLALKWQATALALREAENTLQLEDRRKDEFLATLGHKLRNPIGPINGAAYLLKSSIPENELVEESADIIIRQANHLNSLLDDLLDLARFNKKLPVLDLAEIDMKRVVSEAVEQVRSLIDAEGHQLAVQLPPKPVLVLGDHKRLLQMLSKLLSNAVKYTPAGGQIKLCVSVQEEQALLEISDSGIGISADLLPHIFELFIRPEKAAGRHQSGMGIGLALVKNIVELHGGSVSARSDGHFTGSTFSIRMPRIVKDMPASMLAGGADAEKVIDPLRIIVVDDNVDLAKMLAKFLAKLGHEATAIHSPQEALARAERETFDVYLLDIGLPGMDGNELVKQLRKSSRAASALMIAITGYGRRFDREKAFNSGFDHYFAKPVNPPALMELLSQWRSGFSLSAADGNGNADLRLPSKIDGSYASGGFAGP</sequence>
<dbReference type="InterPro" id="IPR011006">
    <property type="entry name" value="CheY-like_superfamily"/>
</dbReference>
<feature type="domain" description="Response regulatory" evidence="7">
    <location>
        <begin position="374"/>
        <end position="490"/>
    </location>
</feature>
<reference evidence="8 9" key="1">
    <citation type="submission" date="2023-08" db="EMBL/GenBank/DDBJ databases">
        <title>Oxalobacteraceae gen .nov., isolated from river sludge outside the plant.</title>
        <authorList>
            <person name="Zhao S.Y."/>
        </authorList>
    </citation>
    <scope>NUCLEOTIDE SEQUENCE [LARGE SCALE GENOMIC DNA]</scope>
    <source>
        <strain evidence="8 9">R-40</strain>
    </source>
</reference>
<organism evidence="8 9">
    <name type="scientific">Keguizhuia sedimenti</name>
    <dbReference type="NCBI Taxonomy" id="3064264"/>
    <lineage>
        <taxon>Bacteria</taxon>
        <taxon>Pseudomonadati</taxon>
        <taxon>Pseudomonadota</taxon>
        <taxon>Betaproteobacteria</taxon>
        <taxon>Burkholderiales</taxon>
        <taxon>Oxalobacteraceae</taxon>
        <taxon>Keguizhuia</taxon>
    </lineage>
</organism>
<evidence type="ECO:0000256" key="3">
    <source>
        <dbReference type="ARBA" id="ARBA00022553"/>
    </source>
</evidence>
<dbReference type="Pfam" id="PF00072">
    <property type="entry name" value="Response_reg"/>
    <property type="match status" value="1"/>
</dbReference>
<dbReference type="EC" id="2.7.13.3" evidence="2"/>
<keyword evidence="8" id="KW-0547">Nucleotide-binding</keyword>
<dbReference type="Gene3D" id="3.40.50.2300">
    <property type="match status" value="1"/>
</dbReference>
<name>A0ABU1BRT5_9BURK</name>
<comment type="catalytic activity">
    <reaction evidence="1">
        <text>ATP + protein L-histidine = ADP + protein N-phospho-L-histidine.</text>
        <dbReference type="EC" id="2.7.13.3"/>
    </reaction>
</comment>
<proteinExistence type="predicted"/>
<dbReference type="InterPro" id="IPR036890">
    <property type="entry name" value="HATPase_C_sf"/>
</dbReference>
<dbReference type="SMART" id="SM00388">
    <property type="entry name" value="HisKA"/>
    <property type="match status" value="1"/>
</dbReference>
<dbReference type="InterPro" id="IPR004358">
    <property type="entry name" value="Sig_transdc_His_kin-like_C"/>
</dbReference>
<dbReference type="Proteomes" id="UP001225596">
    <property type="component" value="Unassembled WGS sequence"/>
</dbReference>
<keyword evidence="5" id="KW-0812">Transmembrane</keyword>
<dbReference type="Gene3D" id="1.10.287.130">
    <property type="match status" value="1"/>
</dbReference>
<evidence type="ECO:0000313" key="9">
    <source>
        <dbReference type="Proteomes" id="UP001225596"/>
    </source>
</evidence>
<feature type="modified residue" description="4-aspartylphosphate" evidence="4">
    <location>
        <position position="423"/>
    </location>
</feature>
<dbReference type="Pfam" id="PF02518">
    <property type="entry name" value="HATPase_c"/>
    <property type="match status" value="1"/>
</dbReference>
<dbReference type="Gene3D" id="3.30.565.10">
    <property type="entry name" value="Histidine kinase-like ATPase, C-terminal domain"/>
    <property type="match status" value="1"/>
</dbReference>
<keyword evidence="3 4" id="KW-0597">Phosphoprotein</keyword>
<dbReference type="InterPro" id="IPR003661">
    <property type="entry name" value="HisK_dim/P_dom"/>
</dbReference>
<gene>
    <name evidence="8" type="ORF">Q8A64_14975</name>
</gene>
<dbReference type="PROSITE" id="PS50109">
    <property type="entry name" value="HIS_KIN"/>
    <property type="match status" value="1"/>
</dbReference>
<dbReference type="CDD" id="cd00082">
    <property type="entry name" value="HisKA"/>
    <property type="match status" value="1"/>
</dbReference>
<feature type="transmembrane region" description="Helical" evidence="5">
    <location>
        <begin position="83"/>
        <end position="105"/>
    </location>
</feature>
<dbReference type="SUPFAM" id="SSF47384">
    <property type="entry name" value="Homodimeric domain of signal transducing histidine kinase"/>
    <property type="match status" value="1"/>
</dbReference>
<dbReference type="InterPro" id="IPR001789">
    <property type="entry name" value="Sig_transdc_resp-reg_receiver"/>
</dbReference>
<dbReference type="SUPFAM" id="SSF55874">
    <property type="entry name" value="ATPase domain of HSP90 chaperone/DNA topoisomerase II/histidine kinase"/>
    <property type="match status" value="1"/>
</dbReference>
<dbReference type="SMART" id="SM00387">
    <property type="entry name" value="HATPase_c"/>
    <property type="match status" value="1"/>
</dbReference>
<evidence type="ECO:0000256" key="1">
    <source>
        <dbReference type="ARBA" id="ARBA00000085"/>
    </source>
</evidence>
<keyword evidence="8" id="KW-0067">ATP-binding</keyword>
<dbReference type="RefSeq" id="WP_338437657.1">
    <property type="nucleotide sequence ID" value="NZ_JAUYVH010000011.1"/>
</dbReference>
<protein>
    <recommendedName>
        <fullName evidence="2">histidine kinase</fullName>
        <ecNumber evidence="2">2.7.13.3</ecNumber>
    </recommendedName>
</protein>
<dbReference type="PROSITE" id="PS50110">
    <property type="entry name" value="RESPONSE_REGULATORY"/>
    <property type="match status" value="1"/>
</dbReference>